<evidence type="ECO:0000256" key="1">
    <source>
        <dbReference type="ARBA" id="ARBA00004141"/>
    </source>
</evidence>
<evidence type="ECO:0000256" key="5">
    <source>
        <dbReference type="ARBA" id="ARBA00022967"/>
    </source>
</evidence>
<protein>
    <recommendedName>
        <fullName evidence="3 8">Cytochrome c oxidase subunit 3</fullName>
    </recommendedName>
</protein>
<dbReference type="PANTHER" id="PTHR11403:SF7">
    <property type="entry name" value="CYTOCHROME C OXIDASE SUBUNIT 3"/>
    <property type="match status" value="1"/>
</dbReference>
<dbReference type="InterPro" id="IPR013833">
    <property type="entry name" value="Cyt_c_oxidase_su3_a-hlx"/>
</dbReference>
<proteinExistence type="inferred from homology"/>
<comment type="subcellular location">
    <subcellularLocation>
        <location evidence="1">Membrane</location>
        <topology evidence="1">Multi-pass membrane protein</topology>
    </subcellularLocation>
</comment>
<feature type="transmembrane region" description="Helical" evidence="9">
    <location>
        <begin position="89"/>
        <end position="110"/>
    </location>
</feature>
<geneLocation type="mitochondrion" evidence="11"/>
<name>A0A343ESR5_9CEST</name>
<keyword evidence="7 9" id="KW-0472">Membrane</keyword>
<evidence type="ECO:0000256" key="3">
    <source>
        <dbReference type="ARBA" id="ARBA00015944"/>
    </source>
</evidence>
<dbReference type="AlphaFoldDB" id="A0A343ESR5"/>
<evidence type="ECO:0000256" key="9">
    <source>
        <dbReference type="SAM" id="Phobius"/>
    </source>
</evidence>
<comment type="function">
    <text evidence="8">Component of the cytochrome c oxidase, the last enzyme in the mitochondrial electron transport chain which drives oxidative phosphorylation. The respiratory chain contains 3 multisubunit complexes succinate dehydrogenase (complex II, CII), ubiquinol-cytochrome c oxidoreductase (cytochrome b-c1 complex, complex III, CIII) and cytochrome c oxidase (complex IV, CIV), that cooperate to transfer electrons derived from NADH and succinate to molecular oxygen, creating an electrochemical gradient over the inner membrane that drives transmembrane transport and the ATP synthase. Cytochrome c oxidase is the component of the respiratory chain that catalyzes the reduction of oxygen to water. Electrons originating from reduced cytochrome c in the intermembrane space (IMS) are transferred via the dinuclear copper A center (CU(A)) of subunit 2 and heme A of subunit 1 to the active site in subunit 1, a binuclear center (BNC) formed by heme A3 and copper B (CU(B)). The BNC reduces molecular oxygen to 2 water molecules using 4 electrons from cytochrome c in the IMS and 4 protons from the mitochondrial matrix.</text>
</comment>
<dbReference type="EMBL" id="KY486753">
    <property type="protein sequence ID" value="ASL24601.1"/>
    <property type="molecule type" value="Genomic_DNA"/>
</dbReference>
<evidence type="ECO:0000256" key="7">
    <source>
        <dbReference type="ARBA" id="ARBA00023136"/>
    </source>
</evidence>
<dbReference type="CDD" id="cd00386">
    <property type="entry name" value="Heme_Cu_Oxidase_III_like"/>
    <property type="match status" value="1"/>
</dbReference>
<dbReference type="InterPro" id="IPR024791">
    <property type="entry name" value="Cyt_c/ubiquinol_Oxase_su3"/>
</dbReference>
<keyword evidence="8 11" id="KW-0496">Mitochondrion</keyword>
<reference evidence="11" key="1">
    <citation type="journal article" date="2017" name="Parasit. Vectors">
        <title>The complete mitochondrial DNA of three monozoic tapeworms in the Caryophyllidea: a mitogenomic perspective on the phylogeny of eucestodes.</title>
        <authorList>
            <person name="Li W.X."/>
            <person name="Zhang D."/>
            <person name="Boyce K."/>
            <person name="Xi B.W."/>
            <person name="Zou H."/>
            <person name="Wu S.G."/>
            <person name="Li M."/>
            <person name="Wang G.T."/>
        </authorList>
    </citation>
    <scope>NUCLEOTIDE SEQUENCE</scope>
</reference>
<keyword evidence="5" id="KW-1278">Translocase</keyword>
<accession>A0A343ESR5</accession>
<sequence length="212" mass="24051">MSIYPFSVFLLAPLLILGVFTWDLLVLLCGFLITMIGIIGLSISLPRNNYYWAFLLFIITELCLFIAFLHSCSWFFSGDWQSVSDSLEIPFVGCFLLLGSSISITGFHHVLSWEYSYILLCLTALLGSGFVILQVIEFAEAAVGFSWNGFYGACLGTVGLHFTHVFVGVLMMIILVVLTPPRGGFYYCTLLTWYWHFVDYIWLLVYTLVYIC</sequence>
<evidence type="ECO:0000313" key="11">
    <source>
        <dbReference type="EMBL" id="ASL24601.1"/>
    </source>
</evidence>
<evidence type="ECO:0000256" key="8">
    <source>
        <dbReference type="RuleBase" id="RU003375"/>
    </source>
</evidence>
<evidence type="ECO:0000256" key="2">
    <source>
        <dbReference type="ARBA" id="ARBA00010581"/>
    </source>
</evidence>
<keyword evidence="6 9" id="KW-1133">Transmembrane helix</keyword>
<feature type="domain" description="Heme-copper oxidase subunit III family profile" evidence="10">
    <location>
        <begin position="1"/>
        <end position="212"/>
    </location>
</feature>
<dbReference type="PANTHER" id="PTHR11403">
    <property type="entry name" value="CYTOCHROME C OXIDASE SUBUNIT III"/>
    <property type="match status" value="1"/>
</dbReference>
<gene>
    <name evidence="11" type="primary">cox3</name>
</gene>
<evidence type="ECO:0000256" key="4">
    <source>
        <dbReference type="ARBA" id="ARBA00022692"/>
    </source>
</evidence>
<dbReference type="PROSITE" id="PS50253">
    <property type="entry name" value="COX3"/>
    <property type="match status" value="1"/>
</dbReference>
<organism evidence="11">
    <name type="scientific">Khawia sinensis</name>
    <dbReference type="NCBI Taxonomy" id="125900"/>
    <lineage>
        <taxon>Eukaryota</taxon>
        <taxon>Metazoa</taxon>
        <taxon>Spiralia</taxon>
        <taxon>Lophotrochozoa</taxon>
        <taxon>Platyhelminthes</taxon>
        <taxon>Cestoda</taxon>
        <taxon>Eucestoda</taxon>
        <taxon>Caryophyllidea</taxon>
        <taxon>Lytocestidae</taxon>
        <taxon>Khawia</taxon>
    </lineage>
</organism>
<dbReference type="GO" id="GO:0019646">
    <property type="term" value="P:aerobic electron transport chain"/>
    <property type="evidence" value="ECO:0007669"/>
    <property type="project" value="InterPro"/>
</dbReference>
<feature type="transmembrane region" description="Helical" evidence="9">
    <location>
        <begin position="150"/>
        <end position="178"/>
    </location>
</feature>
<feature type="transmembrane region" description="Helical" evidence="9">
    <location>
        <begin position="51"/>
        <end position="77"/>
    </location>
</feature>
<feature type="transmembrane region" description="Helical" evidence="9">
    <location>
        <begin position="185"/>
        <end position="211"/>
    </location>
</feature>
<evidence type="ECO:0000256" key="6">
    <source>
        <dbReference type="ARBA" id="ARBA00022989"/>
    </source>
</evidence>
<dbReference type="GO" id="GO:0004129">
    <property type="term" value="F:cytochrome-c oxidase activity"/>
    <property type="evidence" value="ECO:0007669"/>
    <property type="project" value="InterPro"/>
</dbReference>
<evidence type="ECO:0000259" key="10">
    <source>
        <dbReference type="PROSITE" id="PS50253"/>
    </source>
</evidence>
<dbReference type="Gene3D" id="1.20.120.80">
    <property type="entry name" value="Cytochrome c oxidase, subunit III, four-helix bundle"/>
    <property type="match status" value="1"/>
</dbReference>
<dbReference type="Pfam" id="PF00510">
    <property type="entry name" value="COX3"/>
    <property type="match status" value="1"/>
</dbReference>
<dbReference type="SUPFAM" id="SSF81452">
    <property type="entry name" value="Cytochrome c oxidase subunit III-like"/>
    <property type="match status" value="1"/>
</dbReference>
<feature type="transmembrane region" description="Helical" evidence="9">
    <location>
        <begin position="117"/>
        <end position="138"/>
    </location>
</feature>
<keyword evidence="4 8" id="KW-0812">Transmembrane</keyword>
<dbReference type="GO" id="GO:0016020">
    <property type="term" value="C:membrane"/>
    <property type="evidence" value="ECO:0007669"/>
    <property type="project" value="UniProtKB-SubCell"/>
</dbReference>
<comment type="similarity">
    <text evidence="2 8">Belongs to the cytochrome c oxidase subunit 3 family.</text>
</comment>
<dbReference type="InterPro" id="IPR035973">
    <property type="entry name" value="Cyt_c_oxidase_su3-like_sf"/>
</dbReference>
<dbReference type="InterPro" id="IPR000298">
    <property type="entry name" value="Cyt_c_oxidase-like_su3"/>
</dbReference>
<feature type="transmembrane region" description="Helical" evidence="9">
    <location>
        <begin position="6"/>
        <end position="39"/>
    </location>
</feature>